<sequence>MYRGYLDGVDVKQLHLTYGETGTDQRLTGRLIATLRDTLAQAARRARDIEAAHLLRLKPGSIPLEQAHAAAATSEIPTLEAFREETDPDGFYSEAELLELYREAYPPEASPRVDRRLARNARLRERQAAALARMEKALAEDPKPDHPVDGWLDPAVAKRLADVGVLTLGDLLELIQRRRQRWYTAVPKVGPKAAQRIVDWLVLHAWAFGFSLSPLATTRRRELRAGHPVLTRPAVVAEVVPIEALIVPADLDGSTGLNRAPTPAHQAEMDNDKMAIEAWIRIRGVRSADTARAYRREAERLLLWAILVKRKPLSSLNTLDCAEYINQFLRNPQPTERWIGRGRVERFDPAWRPFAGKLSDSSREMSRKLLSAMCSWLVDERYLLVNPFRGVPTVDVSAPAIIDVTGRTLTHAQWQYVLQTVTRVTYTPSELRDYFALLLAYATGLRRAELAAATTGALSRKALDAVLDDAWTLQVEGKGKRQRRVPIPRRLIAILADMLQNRPSAITLETAPGDTPLIGHLKTGKTLTADALARLYKRIFDRAAGRLQEHAPRAAEDLRRASTHWLRHTHANHALDAGGDLRDVQSGLGHASLATTTIYTKGDVARQFRAVEAFFEASLNEGDTIVR</sequence>
<name>A0AAD2BT75_9RALS</name>
<dbReference type="InterPro" id="IPR011010">
    <property type="entry name" value="DNA_brk_join_enz"/>
</dbReference>
<keyword evidence="3" id="KW-0238">DNA-binding</keyword>
<dbReference type="InterPro" id="IPR022169">
    <property type="entry name" value="DUF3701"/>
</dbReference>
<feature type="domain" description="Tyr recombinase" evidence="5">
    <location>
        <begin position="404"/>
        <end position="612"/>
    </location>
</feature>
<dbReference type="InterPro" id="IPR010998">
    <property type="entry name" value="Integrase_recombinase_N"/>
</dbReference>
<evidence type="ECO:0000313" key="7">
    <source>
        <dbReference type="Proteomes" id="UP001189756"/>
    </source>
</evidence>
<evidence type="ECO:0000256" key="2">
    <source>
        <dbReference type="ARBA" id="ARBA00022908"/>
    </source>
</evidence>
<dbReference type="Pfam" id="PF00589">
    <property type="entry name" value="Phage_integrase"/>
    <property type="match status" value="1"/>
</dbReference>
<dbReference type="Proteomes" id="UP001189756">
    <property type="component" value="Unassembled WGS sequence"/>
</dbReference>
<organism evidence="6 7">
    <name type="scientific">Ralstonia thomasii</name>
    <dbReference type="NCBI Taxonomy" id="3058596"/>
    <lineage>
        <taxon>Bacteria</taxon>
        <taxon>Pseudomonadati</taxon>
        <taxon>Pseudomonadota</taxon>
        <taxon>Betaproteobacteria</taxon>
        <taxon>Burkholderiales</taxon>
        <taxon>Burkholderiaceae</taxon>
        <taxon>Ralstonia</taxon>
    </lineage>
</organism>
<dbReference type="PROSITE" id="PS51898">
    <property type="entry name" value="TYR_RECOMBINASE"/>
    <property type="match status" value="1"/>
</dbReference>
<dbReference type="InterPro" id="IPR050090">
    <property type="entry name" value="Tyrosine_recombinase_XerCD"/>
</dbReference>
<dbReference type="GO" id="GO:0003677">
    <property type="term" value="F:DNA binding"/>
    <property type="evidence" value="ECO:0007669"/>
    <property type="project" value="UniProtKB-KW"/>
</dbReference>
<dbReference type="Pfam" id="PF12482">
    <property type="entry name" value="DUF3701"/>
    <property type="match status" value="1"/>
</dbReference>
<evidence type="ECO:0000256" key="3">
    <source>
        <dbReference type="ARBA" id="ARBA00023125"/>
    </source>
</evidence>
<proteinExistence type="inferred from homology"/>
<dbReference type="InterPro" id="IPR002104">
    <property type="entry name" value="Integrase_catalytic"/>
</dbReference>
<dbReference type="InterPro" id="IPR013762">
    <property type="entry name" value="Integrase-like_cat_sf"/>
</dbReference>
<evidence type="ECO:0000313" key="6">
    <source>
        <dbReference type="EMBL" id="CAJ0807850.1"/>
    </source>
</evidence>
<evidence type="ECO:0000259" key="5">
    <source>
        <dbReference type="PROSITE" id="PS51898"/>
    </source>
</evidence>
<accession>A0AAD2BT75</accession>
<keyword evidence="2" id="KW-0229">DNA integration</keyword>
<dbReference type="GO" id="GO:0015074">
    <property type="term" value="P:DNA integration"/>
    <property type="evidence" value="ECO:0007669"/>
    <property type="project" value="UniProtKB-KW"/>
</dbReference>
<reference evidence="6" key="1">
    <citation type="submission" date="2023-07" db="EMBL/GenBank/DDBJ databases">
        <authorList>
            <person name="Peeters C."/>
        </authorList>
    </citation>
    <scope>NUCLEOTIDE SEQUENCE</scope>
    <source>
        <strain evidence="6">R-77560</strain>
    </source>
</reference>
<dbReference type="PANTHER" id="PTHR30349:SF41">
    <property type="entry name" value="INTEGRASE_RECOMBINASE PROTEIN MJ0367-RELATED"/>
    <property type="match status" value="1"/>
</dbReference>
<evidence type="ECO:0000256" key="4">
    <source>
        <dbReference type="ARBA" id="ARBA00023172"/>
    </source>
</evidence>
<protein>
    <submittedName>
        <fullName evidence="6">Tyrosine recombinase XerC</fullName>
    </submittedName>
</protein>
<dbReference type="SUPFAM" id="SSF56349">
    <property type="entry name" value="DNA breaking-rejoining enzymes"/>
    <property type="match status" value="1"/>
</dbReference>
<dbReference type="Gene3D" id="1.10.150.130">
    <property type="match status" value="1"/>
</dbReference>
<comment type="caution">
    <text evidence="6">The sequence shown here is derived from an EMBL/GenBank/DDBJ whole genome shotgun (WGS) entry which is preliminary data.</text>
</comment>
<keyword evidence="4" id="KW-0233">DNA recombination</keyword>
<comment type="similarity">
    <text evidence="1">Belongs to the 'phage' integrase family.</text>
</comment>
<dbReference type="GO" id="GO:0006310">
    <property type="term" value="P:DNA recombination"/>
    <property type="evidence" value="ECO:0007669"/>
    <property type="project" value="UniProtKB-KW"/>
</dbReference>
<dbReference type="EMBL" id="CATZAZ010000017">
    <property type="protein sequence ID" value="CAJ0807850.1"/>
    <property type="molecule type" value="Genomic_DNA"/>
</dbReference>
<dbReference type="AlphaFoldDB" id="A0AAD2BT75"/>
<gene>
    <name evidence="6" type="primary">xerC_6</name>
    <name evidence="6" type="ORF">R77560_04635</name>
</gene>
<evidence type="ECO:0000256" key="1">
    <source>
        <dbReference type="ARBA" id="ARBA00008857"/>
    </source>
</evidence>
<dbReference type="Gene3D" id="1.10.443.10">
    <property type="entry name" value="Intergrase catalytic core"/>
    <property type="match status" value="1"/>
</dbReference>
<dbReference type="PANTHER" id="PTHR30349">
    <property type="entry name" value="PHAGE INTEGRASE-RELATED"/>
    <property type="match status" value="1"/>
</dbReference>